<dbReference type="OrthoDB" id="9032848at2"/>
<feature type="transmembrane region" description="Helical" evidence="1">
    <location>
        <begin position="44"/>
        <end position="64"/>
    </location>
</feature>
<dbReference type="KEGG" id="kst:KSMBR1_1240"/>
<dbReference type="InterPro" id="IPR021521">
    <property type="entry name" value="DUF3185"/>
</dbReference>
<dbReference type="RefSeq" id="WP_099324517.1">
    <property type="nucleotide sequence ID" value="NZ_CP049055.1"/>
</dbReference>
<sequence>MNKVVSLAILAVGILFIILGVSATKSFSSDISRFFTGSPTDKAIWMLIGGAVAVIVGLVGLRSWSKGS</sequence>
<dbReference type="AlphaFoldDB" id="Q1PY89"/>
<reference evidence="2" key="2">
    <citation type="submission" date="2006-01" db="EMBL/GenBank/DDBJ databases">
        <authorList>
            <person name="Genoscope"/>
        </authorList>
    </citation>
    <scope>NUCLEOTIDE SEQUENCE</scope>
</reference>
<keyword evidence="1" id="KW-0812">Transmembrane</keyword>
<evidence type="ECO:0000313" key="5">
    <source>
        <dbReference type="Proteomes" id="UP000221734"/>
    </source>
</evidence>
<reference evidence="2" key="1">
    <citation type="journal article" date="2006" name="Nature">
        <title>Deciphering the evolution and metabolism of an anammox bacterium from a community genome.</title>
        <authorList>
            <person name="Strous M."/>
            <person name="Pelletier E."/>
            <person name="Mangenot S."/>
            <person name="Rattei T."/>
            <person name="Lehner A."/>
            <person name="Taylor M.W."/>
            <person name="Horn M."/>
            <person name="Daims H."/>
            <person name="Bartol-Mavel D."/>
            <person name="Wincker P."/>
            <person name="Barbe V."/>
            <person name="Fonknechten N."/>
            <person name="Vallenet D."/>
            <person name="Segurens B."/>
            <person name="Schenowitz-Truong C."/>
            <person name="Medigue C."/>
            <person name="Collingro A."/>
            <person name="Snel B."/>
            <person name="Dutilh B.E."/>
            <person name="OpDenCamp H.J.M."/>
            <person name="vanDerDrift C."/>
            <person name="Cirpus I."/>
            <person name="vanDePas-Schoonen K.T."/>
            <person name="Harhangi H.R."/>
            <person name="vanNiftrik L."/>
            <person name="Schmid M."/>
            <person name="Keltjens J."/>
            <person name="vanDeVossenberg J."/>
            <person name="Kartal B."/>
            <person name="Meier H."/>
            <person name="Frishman D."/>
            <person name="Huynen M.A."/>
            <person name="Mewes H."/>
            <person name="Weissenbach J."/>
            <person name="Jetten M.S.M."/>
            <person name="Wagner M."/>
            <person name="LePaslier D."/>
        </authorList>
    </citation>
    <scope>NUCLEOTIDE SEQUENCE</scope>
</reference>
<evidence type="ECO:0000313" key="3">
    <source>
        <dbReference type="EMBL" id="QII10603.1"/>
    </source>
</evidence>
<evidence type="ECO:0000256" key="1">
    <source>
        <dbReference type="SAM" id="Phobius"/>
    </source>
</evidence>
<accession>Q1PY89</accession>
<dbReference type="Proteomes" id="UP000501926">
    <property type="component" value="Chromosome"/>
</dbReference>
<reference evidence="3 6" key="5">
    <citation type="submission" date="2020-02" db="EMBL/GenBank/DDBJ databases">
        <title>Newly sequenced genome of strain CSTR1 showed variability in Candidatus Kuenenia stuttgartiensis genomes.</title>
        <authorList>
            <person name="Ding C."/>
            <person name="Adrian L."/>
        </authorList>
    </citation>
    <scope>NUCLEOTIDE SEQUENCE [LARGE SCALE GENOMIC DNA]</scope>
    <source>
        <strain evidence="3 6">CSTR1</strain>
    </source>
</reference>
<dbReference type="EMBL" id="CT573072">
    <property type="protein sequence ID" value="CAJ72047.1"/>
    <property type="molecule type" value="Genomic_DNA"/>
</dbReference>
<gene>
    <name evidence="3" type="ORF">KsCSTR_12240</name>
    <name evidence="4" type="ORF">KSMBR1_1240</name>
    <name evidence="2" type="ORF">kustd1302</name>
</gene>
<evidence type="ECO:0000313" key="6">
    <source>
        <dbReference type="Proteomes" id="UP000501926"/>
    </source>
</evidence>
<evidence type="ECO:0000313" key="4">
    <source>
        <dbReference type="EMBL" id="SOH03742.1"/>
    </source>
</evidence>
<reference evidence="5" key="4">
    <citation type="submission" date="2017-10" db="EMBL/GenBank/DDBJ databases">
        <authorList>
            <person name="Frank J."/>
        </authorList>
    </citation>
    <scope>NUCLEOTIDE SEQUENCE [LARGE SCALE GENOMIC DNA]</scope>
</reference>
<organism evidence="2">
    <name type="scientific">Kuenenia stuttgartiensis</name>
    <dbReference type="NCBI Taxonomy" id="174633"/>
    <lineage>
        <taxon>Bacteria</taxon>
        <taxon>Pseudomonadati</taxon>
        <taxon>Planctomycetota</taxon>
        <taxon>Candidatus Brocadiia</taxon>
        <taxon>Candidatus Brocadiales</taxon>
        <taxon>Candidatus Brocadiaceae</taxon>
        <taxon>Candidatus Kuenenia</taxon>
    </lineage>
</organism>
<keyword evidence="5" id="KW-1185">Reference proteome</keyword>
<proteinExistence type="predicted"/>
<keyword evidence="1" id="KW-0472">Membrane</keyword>
<dbReference type="EMBL" id="LT934425">
    <property type="protein sequence ID" value="SOH03742.1"/>
    <property type="molecule type" value="Genomic_DNA"/>
</dbReference>
<dbReference type="Pfam" id="PF11381">
    <property type="entry name" value="DUF3185"/>
    <property type="match status" value="1"/>
</dbReference>
<evidence type="ECO:0008006" key="7">
    <source>
        <dbReference type="Google" id="ProtNLM"/>
    </source>
</evidence>
<protein>
    <recommendedName>
        <fullName evidence="7">DUF3185 family protein</fullName>
    </recommendedName>
</protein>
<reference evidence="4" key="3">
    <citation type="submission" date="2017-10" db="EMBL/GenBank/DDBJ databases">
        <authorList>
            <person name="Banno H."/>
            <person name="Chua N.-H."/>
        </authorList>
    </citation>
    <scope>NUCLEOTIDE SEQUENCE [LARGE SCALE GENOMIC DNA]</scope>
    <source>
        <strain evidence="4">Kuenenia_mbr1_ru-nijmegen</strain>
    </source>
</reference>
<dbReference type="EMBL" id="CP049055">
    <property type="protein sequence ID" value="QII10603.1"/>
    <property type="molecule type" value="Genomic_DNA"/>
</dbReference>
<dbReference type="Proteomes" id="UP000221734">
    <property type="component" value="Chromosome Kuenenia_stuttgartiensis_MBR1"/>
</dbReference>
<evidence type="ECO:0000313" key="2">
    <source>
        <dbReference type="EMBL" id="CAJ72047.1"/>
    </source>
</evidence>
<keyword evidence="1" id="KW-1133">Transmembrane helix</keyword>
<name>Q1PY89_KUEST</name>